<proteinExistence type="predicted"/>
<dbReference type="RefSeq" id="WP_344305420.1">
    <property type="nucleotide sequence ID" value="NZ_BAAAQQ010000013.1"/>
</dbReference>
<dbReference type="Proteomes" id="UP001500575">
    <property type="component" value="Unassembled WGS sequence"/>
</dbReference>
<sequence>MIDVDLERWEARRTETTVRFASRVSALLASRPDLRGISPLADSVEEAVRWAV</sequence>
<keyword evidence="2" id="KW-1185">Reference proteome</keyword>
<reference evidence="1 2" key="1">
    <citation type="journal article" date="2019" name="Int. J. Syst. Evol. Microbiol.">
        <title>The Global Catalogue of Microorganisms (GCM) 10K type strain sequencing project: providing services to taxonomists for standard genome sequencing and annotation.</title>
        <authorList>
            <consortium name="The Broad Institute Genomics Platform"/>
            <consortium name="The Broad Institute Genome Sequencing Center for Infectious Disease"/>
            <person name="Wu L."/>
            <person name="Ma J."/>
        </authorList>
    </citation>
    <scope>NUCLEOTIDE SEQUENCE [LARGE SCALE GENOMIC DNA]</scope>
    <source>
        <strain evidence="1 2">JCM 16021</strain>
    </source>
</reference>
<comment type="caution">
    <text evidence="1">The sequence shown here is derived from an EMBL/GenBank/DDBJ whole genome shotgun (WGS) entry which is preliminary data.</text>
</comment>
<gene>
    <name evidence="1" type="ORF">GCM10009843_38180</name>
</gene>
<protein>
    <submittedName>
        <fullName evidence="1">Uncharacterized protein</fullName>
    </submittedName>
</protein>
<organism evidence="1 2">
    <name type="scientific">Nocardioides bigeumensis</name>
    <dbReference type="NCBI Taxonomy" id="433657"/>
    <lineage>
        <taxon>Bacteria</taxon>
        <taxon>Bacillati</taxon>
        <taxon>Actinomycetota</taxon>
        <taxon>Actinomycetes</taxon>
        <taxon>Propionibacteriales</taxon>
        <taxon>Nocardioidaceae</taxon>
        <taxon>Nocardioides</taxon>
    </lineage>
</organism>
<evidence type="ECO:0000313" key="2">
    <source>
        <dbReference type="Proteomes" id="UP001500575"/>
    </source>
</evidence>
<evidence type="ECO:0000313" key="1">
    <source>
        <dbReference type="EMBL" id="GAA2133044.1"/>
    </source>
</evidence>
<dbReference type="EMBL" id="BAAAQQ010000013">
    <property type="protein sequence ID" value="GAA2133044.1"/>
    <property type="molecule type" value="Genomic_DNA"/>
</dbReference>
<accession>A0ABN2YVE6</accession>
<name>A0ABN2YVE6_9ACTN</name>